<reference evidence="1 2" key="1">
    <citation type="journal article" date="2018" name="ISME J.">
        <title>A methanotrophic archaeon couples anaerobic oxidation of methane to Fe(III) reduction.</title>
        <authorList>
            <person name="Cai C."/>
            <person name="Leu A.O."/>
            <person name="Xie G.J."/>
            <person name="Guo J."/>
            <person name="Feng Y."/>
            <person name="Zhao J.X."/>
            <person name="Tyson G.W."/>
            <person name="Yuan Z."/>
            <person name="Hu S."/>
        </authorList>
    </citation>
    <scope>NUCLEOTIDE SEQUENCE [LARGE SCALE GENOMIC DNA]</scope>
    <source>
        <strain evidence="1">FeB_12</strain>
    </source>
</reference>
<dbReference type="EMBL" id="PQAP01000038">
    <property type="protein sequence ID" value="PWB74206.1"/>
    <property type="molecule type" value="Genomic_DNA"/>
</dbReference>
<evidence type="ECO:0008006" key="3">
    <source>
        <dbReference type="Google" id="ProtNLM"/>
    </source>
</evidence>
<sequence length="370" mass="42731">MPSTREITERVLSGKGVYYHTDDTFYIDESQIGRPIWDDRSERIVGFIGGYLVPMISTIQPNYETIFYVVNQVRNYLTGFGANPSLTLFVDRLDQLLRGSSLLVPDCQGGIDWSLERLSDVTLDYISDIVWRTLARRSGPTAYLKTVVDACSDNDFDGVYLFTLNHDCVLERHLAESGIVCIDGYVKGEFFDRWDPRVFDTRDTVYLLKLHGSIDCFQMNVYSGDERTWVLGRPKFTSINQVIDDQSRIDLASGRPELLVGTENKLHDYLGSHFLYLHSKFYQMLENVDRLLVCGYGFRDTGINTRVYDWLWQRHERKLCIIHDAPDELIANAAGLLPHRLREWRDRGQAVFVSRRIEDTSWAEIKQALV</sequence>
<comment type="caution">
    <text evidence="1">The sequence shown here is derived from an EMBL/GenBank/DDBJ whole genome shotgun (WGS) entry which is preliminary data.</text>
</comment>
<name>A0A855X9E6_9BACT</name>
<evidence type="ECO:0000313" key="1">
    <source>
        <dbReference type="EMBL" id="PWB74206.1"/>
    </source>
</evidence>
<evidence type="ECO:0000313" key="2">
    <source>
        <dbReference type="Proteomes" id="UP000250918"/>
    </source>
</evidence>
<protein>
    <recommendedName>
        <fullName evidence="3">SIR2-like domain-containing protein</fullName>
    </recommendedName>
</protein>
<proteinExistence type="predicted"/>
<dbReference type="Proteomes" id="UP000250918">
    <property type="component" value="Unassembled WGS sequence"/>
</dbReference>
<dbReference type="AlphaFoldDB" id="A0A855X9E6"/>
<organism evidence="1 2">
    <name type="scientific">candidate division GN15 bacterium</name>
    <dbReference type="NCBI Taxonomy" id="2072418"/>
    <lineage>
        <taxon>Bacteria</taxon>
        <taxon>candidate division GN15</taxon>
    </lineage>
</organism>
<gene>
    <name evidence="1" type="ORF">C3F09_04260</name>
</gene>
<accession>A0A855X9E6</accession>